<evidence type="ECO:0000313" key="8">
    <source>
        <dbReference type="Proteomes" id="UP000291591"/>
    </source>
</evidence>
<keyword evidence="3" id="KW-0804">Transcription</keyword>
<dbReference type="SUPFAM" id="SSF48498">
    <property type="entry name" value="Tetracyclin repressor-like, C-terminal domain"/>
    <property type="match status" value="1"/>
</dbReference>
<dbReference type="PROSITE" id="PS50977">
    <property type="entry name" value="HTH_TETR_2"/>
    <property type="match status" value="1"/>
</dbReference>
<dbReference type="GO" id="GO:0000976">
    <property type="term" value="F:transcription cis-regulatory region binding"/>
    <property type="evidence" value="ECO:0007669"/>
    <property type="project" value="TreeGrafter"/>
</dbReference>
<comment type="caution">
    <text evidence="7">The sequence shown here is derived from an EMBL/GenBank/DDBJ whole genome shotgun (WGS) entry which is preliminary data.</text>
</comment>
<evidence type="ECO:0000256" key="1">
    <source>
        <dbReference type="ARBA" id="ARBA00023015"/>
    </source>
</evidence>
<proteinExistence type="predicted"/>
<protein>
    <submittedName>
        <fullName evidence="7">TetR family transcriptional regulator</fullName>
    </submittedName>
</protein>
<keyword evidence="8" id="KW-1185">Reference proteome</keyword>
<dbReference type="PRINTS" id="PR00455">
    <property type="entry name" value="HTHTETR"/>
</dbReference>
<accession>A0A4Q7URC7</accession>
<keyword evidence="2 4" id="KW-0238">DNA-binding</keyword>
<dbReference type="Pfam" id="PF17932">
    <property type="entry name" value="TetR_C_24"/>
    <property type="match status" value="1"/>
</dbReference>
<name>A0A4Q7URC7_PSEST</name>
<reference evidence="7 8" key="1">
    <citation type="submission" date="2019-02" db="EMBL/GenBank/DDBJ databases">
        <title>Sequencing the genomes of 1000 actinobacteria strains.</title>
        <authorList>
            <person name="Klenk H.-P."/>
        </authorList>
    </citation>
    <scope>NUCLEOTIDE SEQUENCE [LARGE SCALE GENOMIC DNA]</scope>
    <source>
        <strain evidence="7 8">DSM 45779</strain>
    </source>
</reference>
<feature type="DNA-binding region" description="H-T-H motif" evidence="4">
    <location>
        <begin position="44"/>
        <end position="63"/>
    </location>
</feature>
<dbReference type="PANTHER" id="PTHR30055">
    <property type="entry name" value="HTH-TYPE TRANSCRIPTIONAL REGULATOR RUTR"/>
    <property type="match status" value="1"/>
</dbReference>
<dbReference type="EMBL" id="SHKL01000001">
    <property type="protein sequence ID" value="RZT84252.1"/>
    <property type="molecule type" value="Genomic_DNA"/>
</dbReference>
<dbReference type="PANTHER" id="PTHR30055:SF234">
    <property type="entry name" value="HTH-TYPE TRANSCRIPTIONAL REGULATOR BETI"/>
    <property type="match status" value="1"/>
</dbReference>
<dbReference type="Gene3D" id="1.10.10.60">
    <property type="entry name" value="Homeodomain-like"/>
    <property type="match status" value="1"/>
</dbReference>
<dbReference type="InterPro" id="IPR041490">
    <property type="entry name" value="KstR2_TetR_C"/>
</dbReference>
<dbReference type="GO" id="GO:0003700">
    <property type="term" value="F:DNA-binding transcription factor activity"/>
    <property type="evidence" value="ECO:0007669"/>
    <property type="project" value="TreeGrafter"/>
</dbReference>
<dbReference type="SUPFAM" id="SSF46689">
    <property type="entry name" value="Homeodomain-like"/>
    <property type="match status" value="1"/>
</dbReference>
<dbReference type="Proteomes" id="UP000291591">
    <property type="component" value="Unassembled WGS sequence"/>
</dbReference>
<evidence type="ECO:0000256" key="3">
    <source>
        <dbReference type="ARBA" id="ARBA00023163"/>
    </source>
</evidence>
<dbReference type="Gene3D" id="1.10.357.10">
    <property type="entry name" value="Tetracycline Repressor, domain 2"/>
    <property type="match status" value="1"/>
</dbReference>
<dbReference type="Pfam" id="PF00440">
    <property type="entry name" value="TetR_N"/>
    <property type="match status" value="1"/>
</dbReference>
<evidence type="ECO:0000256" key="5">
    <source>
        <dbReference type="SAM" id="MobiDB-lite"/>
    </source>
</evidence>
<evidence type="ECO:0000313" key="7">
    <source>
        <dbReference type="EMBL" id="RZT84252.1"/>
    </source>
</evidence>
<feature type="region of interest" description="Disordered" evidence="5">
    <location>
        <begin position="1"/>
        <end position="23"/>
    </location>
</feature>
<evidence type="ECO:0000256" key="4">
    <source>
        <dbReference type="PROSITE-ProRule" id="PRU00335"/>
    </source>
</evidence>
<dbReference type="InterPro" id="IPR009057">
    <property type="entry name" value="Homeodomain-like_sf"/>
</dbReference>
<dbReference type="RefSeq" id="WP_242622912.1">
    <property type="nucleotide sequence ID" value="NZ_SHKL01000001.1"/>
</dbReference>
<evidence type="ECO:0000259" key="6">
    <source>
        <dbReference type="PROSITE" id="PS50977"/>
    </source>
</evidence>
<organism evidence="7 8">
    <name type="scientific">Pseudonocardia sediminis</name>
    <dbReference type="NCBI Taxonomy" id="1397368"/>
    <lineage>
        <taxon>Bacteria</taxon>
        <taxon>Bacillati</taxon>
        <taxon>Actinomycetota</taxon>
        <taxon>Actinomycetes</taxon>
        <taxon>Pseudonocardiales</taxon>
        <taxon>Pseudonocardiaceae</taxon>
        <taxon>Pseudonocardia</taxon>
    </lineage>
</organism>
<evidence type="ECO:0000256" key="2">
    <source>
        <dbReference type="ARBA" id="ARBA00023125"/>
    </source>
</evidence>
<gene>
    <name evidence="7" type="ORF">EV383_1090</name>
</gene>
<dbReference type="InterPro" id="IPR001647">
    <property type="entry name" value="HTH_TetR"/>
</dbReference>
<dbReference type="AlphaFoldDB" id="A0A4Q7URC7"/>
<keyword evidence="1" id="KW-0805">Transcription regulation</keyword>
<dbReference type="InterPro" id="IPR036271">
    <property type="entry name" value="Tet_transcr_reg_TetR-rel_C_sf"/>
</dbReference>
<feature type="compositionally biased region" description="Basic and acidic residues" evidence="5">
    <location>
        <begin position="12"/>
        <end position="23"/>
    </location>
</feature>
<sequence length="213" mass="23308">MARRASAQVSDDGARPDSKSARTRERILDAAAEVLNRNGYAGTRLSDIAEIAQLQAPAIYYYFPSRDDVIQEVVQVGLRRTMAHVEVSLAAMPADATGMERILTAVAAHLEVVLQDSAYSAAAIRNAAQLPTEIREVQLVDQRRYGDLWRSLIDDAVAAGEIEPRLDPGAARMLVIGALNWAPEWWREERGSLADTVRTAQLLVRRGLGTGSD</sequence>
<feature type="domain" description="HTH tetR-type" evidence="6">
    <location>
        <begin position="21"/>
        <end position="81"/>
    </location>
</feature>
<dbReference type="InterPro" id="IPR050109">
    <property type="entry name" value="HTH-type_TetR-like_transc_reg"/>
</dbReference>